<sequence length="126" mass="14009">MTMRLEGKASGVLLLLVRLEHRRDHWKATDILEPWAGWSSVSWRRRSGSPVRYSTGSGAHDGSVRPRDTQGVSGASTSGGGRGHRHWVARPVPQGSRRHPRGPCWAELDRSLDRWKHVTGAPFRAG</sequence>
<dbReference type="EMBL" id="JALJOT010000004">
    <property type="protein sequence ID" value="KAK9916149.1"/>
    <property type="molecule type" value="Genomic_DNA"/>
</dbReference>
<gene>
    <name evidence="2" type="ORF">WJX75_009326</name>
</gene>
<reference evidence="2 3" key="1">
    <citation type="journal article" date="2024" name="Nat. Commun.">
        <title>Phylogenomics reveals the evolutionary origins of lichenization in chlorophyte algae.</title>
        <authorList>
            <person name="Puginier C."/>
            <person name="Libourel C."/>
            <person name="Otte J."/>
            <person name="Skaloud P."/>
            <person name="Haon M."/>
            <person name="Grisel S."/>
            <person name="Petersen M."/>
            <person name="Berrin J.G."/>
            <person name="Delaux P.M."/>
            <person name="Dal Grande F."/>
            <person name="Keller J."/>
        </authorList>
    </citation>
    <scope>NUCLEOTIDE SEQUENCE [LARGE SCALE GENOMIC DNA]</scope>
    <source>
        <strain evidence="2 3">SAG 216-7</strain>
    </source>
</reference>
<accession>A0ABR2YW83</accession>
<evidence type="ECO:0000256" key="1">
    <source>
        <dbReference type="SAM" id="MobiDB-lite"/>
    </source>
</evidence>
<keyword evidence="3" id="KW-1185">Reference proteome</keyword>
<evidence type="ECO:0000313" key="2">
    <source>
        <dbReference type="EMBL" id="KAK9916149.1"/>
    </source>
</evidence>
<proteinExistence type="predicted"/>
<feature type="region of interest" description="Disordered" evidence="1">
    <location>
        <begin position="46"/>
        <end position="103"/>
    </location>
</feature>
<comment type="caution">
    <text evidence="2">The sequence shown here is derived from an EMBL/GenBank/DDBJ whole genome shotgun (WGS) entry which is preliminary data.</text>
</comment>
<name>A0ABR2YW83_9CHLO</name>
<evidence type="ECO:0000313" key="3">
    <source>
        <dbReference type="Proteomes" id="UP001491310"/>
    </source>
</evidence>
<dbReference type="Proteomes" id="UP001491310">
    <property type="component" value="Unassembled WGS sequence"/>
</dbReference>
<protein>
    <submittedName>
        <fullName evidence="2">Uncharacterized protein</fullName>
    </submittedName>
</protein>
<organism evidence="2 3">
    <name type="scientific">Coccomyxa subellipsoidea</name>
    <dbReference type="NCBI Taxonomy" id="248742"/>
    <lineage>
        <taxon>Eukaryota</taxon>
        <taxon>Viridiplantae</taxon>
        <taxon>Chlorophyta</taxon>
        <taxon>core chlorophytes</taxon>
        <taxon>Trebouxiophyceae</taxon>
        <taxon>Trebouxiophyceae incertae sedis</taxon>
        <taxon>Coccomyxaceae</taxon>
        <taxon>Coccomyxa</taxon>
    </lineage>
</organism>